<proteinExistence type="predicted"/>
<sequence length="114" mass="12262">MRGLIGLVRRLLRPAGRTTPGLADRPEGAAVAIAPPPFPGLPPAPPVPHTSGPLSWPTREECGVCARYRSAVRQATGLGYAGHAASYRRMWERHCTQILHRETVEAAPVGRGRP</sequence>
<evidence type="ECO:0000256" key="1">
    <source>
        <dbReference type="SAM" id="MobiDB-lite"/>
    </source>
</evidence>
<comment type="caution">
    <text evidence="2">The sequence shown here is derived from an EMBL/GenBank/DDBJ whole genome shotgun (WGS) entry which is preliminary data.</text>
</comment>
<dbReference type="RefSeq" id="WP_358217371.1">
    <property type="nucleotide sequence ID" value="NZ_JBHSFS010000007.1"/>
</dbReference>
<dbReference type="Proteomes" id="UP001595990">
    <property type="component" value="Unassembled WGS sequence"/>
</dbReference>
<feature type="compositionally biased region" description="Pro residues" evidence="1">
    <location>
        <begin position="34"/>
        <end position="48"/>
    </location>
</feature>
<gene>
    <name evidence="2" type="ORF">ACFPEN_17960</name>
</gene>
<dbReference type="EMBL" id="JBHSFS010000007">
    <property type="protein sequence ID" value="MFC4514819.1"/>
    <property type="molecule type" value="Genomic_DNA"/>
</dbReference>
<organism evidence="2 3">
    <name type="scientific">Streptomyces ehimensis</name>
    <dbReference type="NCBI Taxonomy" id="68195"/>
    <lineage>
        <taxon>Bacteria</taxon>
        <taxon>Bacillati</taxon>
        <taxon>Actinomycetota</taxon>
        <taxon>Actinomycetes</taxon>
        <taxon>Kitasatosporales</taxon>
        <taxon>Streptomycetaceae</taxon>
        <taxon>Streptomyces</taxon>
    </lineage>
</organism>
<feature type="region of interest" description="Disordered" evidence="1">
    <location>
        <begin position="33"/>
        <end position="54"/>
    </location>
</feature>
<protein>
    <submittedName>
        <fullName evidence="2">Uncharacterized protein</fullName>
    </submittedName>
</protein>
<accession>A0ABV9BL60</accession>
<name>A0ABV9BL60_9ACTN</name>
<keyword evidence="3" id="KW-1185">Reference proteome</keyword>
<reference evidence="3" key="1">
    <citation type="journal article" date="2019" name="Int. J. Syst. Evol. Microbiol.">
        <title>The Global Catalogue of Microorganisms (GCM) 10K type strain sequencing project: providing services to taxonomists for standard genome sequencing and annotation.</title>
        <authorList>
            <consortium name="The Broad Institute Genomics Platform"/>
            <consortium name="The Broad Institute Genome Sequencing Center for Infectious Disease"/>
            <person name="Wu L."/>
            <person name="Ma J."/>
        </authorList>
    </citation>
    <scope>NUCLEOTIDE SEQUENCE [LARGE SCALE GENOMIC DNA]</scope>
    <source>
        <strain evidence="3">CECT 8064</strain>
    </source>
</reference>
<evidence type="ECO:0000313" key="3">
    <source>
        <dbReference type="Proteomes" id="UP001595990"/>
    </source>
</evidence>
<evidence type="ECO:0000313" key="2">
    <source>
        <dbReference type="EMBL" id="MFC4514819.1"/>
    </source>
</evidence>